<organism evidence="2 3">
    <name type="scientific">Mus caroli</name>
    <name type="common">Ryukyu mouse</name>
    <name type="synonym">Ricefield mouse</name>
    <dbReference type="NCBI Taxonomy" id="10089"/>
    <lineage>
        <taxon>Eukaryota</taxon>
        <taxon>Metazoa</taxon>
        <taxon>Chordata</taxon>
        <taxon>Craniata</taxon>
        <taxon>Vertebrata</taxon>
        <taxon>Euteleostomi</taxon>
        <taxon>Mammalia</taxon>
        <taxon>Eutheria</taxon>
        <taxon>Euarchontoglires</taxon>
        <taxon>Glires</taxon>
        <taxon>Rodentia</taxon>
        <taxon>Myomorpha</taxon>
        <taxon>Muroidea</taxon>
        <taxon>Muridae</taxon>
        <taxon>Murinae</taxon>
        <taxon>Mus</taxon>
        <taxon>Mus</taxon>
    </lineage>
</organism>
<keyword evidence="2" id="KW-1185">Reference proteome</keyword>
<accession>A0A6P5QXS8</accession>
<name>A0A6P5QXS8_MUSCR</name>
<feature type="region of interest" description="Disordered" evidence="1">
    <location>
        <begin position="45"/>
        <end position="110"/>
    </location>
</feature>
<evidence type="ECO:0000313" key="3">
    <source>
        <dbReference type="RefSeq" id="XP_021034091.1"/>
    </source>
</evidence>
<sequence length="155" mass="16961">MHRPCRNSASAAVTASDLTHALLALPRMNQSLVGRQHLLHCYRRKRKPPTKPFQDKVPRHARSANFKAQGRASQKLEALGPASYLREATPQQTPDRGCSKGPQPGVSGLRRRRLRPRLHGNAARAGSCSVALGARCLPGNSSASYGFLGLKFLRF</sequence>
<gene>
    <name evidence="3" type="primary">LOC110306245</name>
</gene>
<dbReference type="Proteomes" id="UP000515126">
    <property type="component" value="Chromosome 11"/>
</dbReference>
<dbReference type="KEGG" id="mcal:110306245"/>
<reference evidence="3" key="1">
    <citation type="submission" date="2025-08" db="UniProtKB">
        <authorList>
            <consortium name="RefSeq"/>
        </authorList>
    </citation>
    <scope>IDENTIFICATION</scope>
</reference>
<dbReference type="RefSeq" id="XP_021034091.1">
    <property type="nucleotide sequence ID" value="XM_021178432.2"/>
</dbReference>
<evidence type="ECO:0000256" key="1">
    <source>
        <dbReference type="SAM" id="MobiDB-lite"/>
    </source>
</evidence>
<dbReference type="GeneID" id="110306245"/>
<proteinExistence type="predicted"/>
<protein>
    <submittedName>
        <fullName evidence="3">Uncharacterized protein LOC110306245</fullName>
    </submittedName>
</protein>
<dbReference type="AlphaFoldDB" id="A0A6P5QXS8"/>
<evidence type="ECO:0000313" key="2">
    <source>
        <dbReference type="Proteomes" id="UP000515126"/>
    </source>
</evidence>